<protein>
    <submittedName>
        <fullName evidence="1">Uncharacterized protein</fullName>
    </submittedName>
</protein>
<evidence type="ECO:0000313" key="1">
    <source>
        <dbReference type="EMBL" id="CAG36183.1"/>
    </source>
</evidence>
<dbReference type="KEGG" id="dps:DP1454"/>
<dbReference type="EMBL" id="CR522870">
    <property type="protein sequence ID" value="CAG36183.1"/>
    <property type="molecule type" value="Genomic_DNA"/>
</dbReference>
<gene>
    <name evidence="1" type="ordered locus">DP1454</name>
</gene>
<proteinExistence type="predicted"/>
<accession>Q6AN91</accession>
<dbReference type="AlphaFoldDB" id="Q6AN91"/>
<name>Q6AN91_DESPS</name>
<dbReference type="Proteomes" id="UP000000602">
    <property type="component" value="Chromosome"/>
</dbReference>
<sequence length="90" mass="10301">MCWDDLGWQRQMVKRVITSLYLAGCAGLKNGDKAIVRKSTRRVERTGVFAVSFPDGIYPASCVYLFLRYYWLSKFLIITGKYCSVAVVSY</sequence>
<reference evidence="2" key="1">
    <citation type="journal article" date="2004" name="Environ. Microbiol.">
        <title>The genome of Desulfotalea psychrophila, a sulfate-reducing bacterium from permanently cold Arctic sediments.</title>
        <authorList>
            <person name="Rabus R."/>
            <person name="Ruepp A."/>
            <person name="Frickey T."/>
            <person name="Rattei T."/>
            <person name="Fartmann B."/>
            <person name="Stark M."/>
            <person name="Bauer M."/>
            <person name="Zibat A."/>
            <person name="Lombardot T."/>
            <person name="Becker I."/>
            <person name="Amann J."/>
            <person name="Gellner K."/>
            <person name="Teeling H."/>
            <person name="Leuschner W.D."/>
            <person name="Gloeckner F.-O."/>
            <person name="Lupas A.N."/>
            <person name="Amann R."/>
            <person name="Klenk H.-P."/>
        </authorList>
    </citation>
    <scope>NUCLEOTIDE SEQUENCE [LARGE SCALE GENOMIC DNA]</scope>
    <source>
        <strain evidence="2">DSM 12343 / LSv54</strain>
    </source>
</reference>
<keyword evidence="2" id="KW-1185">Reference proteome</keyword>
<organism evidence="1 2">
    <name type="scientific">Desulfotalea psychrophila (strain LSv54 / DSM 12343)</name>
    <dbReference type="NCBI Taxonomy" id="177439"/>
    <lineage>
        <taxon>Bacteria</taxon>
        <taxon>Pseudomonadati</taxon>
        <taxon>Thermodesulfobacteriota</taxon>
        <taxon>Desulfobulbia</taxon>
        <taxon>Desulfobulbales</taxon>
        <taxon>Desulfocapsaceae</taxon>
        <taxon>Desulfotalea</taxon>
    </lineage>
</organism>
<dbReference type="HOGENOM" id="CLU_2436027_0_0_7"/>
<evidence type="ECO:0000313" key="2">
    <source>
        <dbReference type="Proteomes" id="UP000000602"/>
    </source>
</evidence>